<dbReference type="EMBL" id="JACLAW010000013">
    <property type="protein sequence ID" value="MBC2666979.1"/>
    <property type="molecule type" value="Genomic_DNA"/>
</dbReference>
<accession>A0A7X1FU12</accession>
<evidence type="ECO:0000313" key="1">
    <source>
        <dbReference type="EMBL" id="MBC2666979.1"/>
    </source>
</evidence>
<gene>
    <name evidence="1" type="ORF">H7F51_15785</name>
</gene>
<dbReference type="RefSeq" id="WP_185665275.1">
    <property type="nucleotide sequence ID" value="NZ_JACLAW010000013.1"/>
</dbReference>
<keyword evidence="2" id="KW-1185">Reference proteome</keyword>
<protein>
    <submittedName>
        <fullName evidence="1">Uncharacterized protein</fullName>
    </submittedName>
</protein>
<dbReference type="Proteomes" id="UP000566813">
    <property type="component" value="Unassembled WGS sequence"/>
</dbReference>
<reference evidence="1 2" key="1">
    <citation type="submission" date="2020-08" db="EMBL/GenBank/DDBJ databases">
        <title>The genome sequence of type strain Novosphingobium flavum NBRC 111647.</title>
        <authorList>
            <person name="Liu Y."/>
        </authorList>
    </citation>
    <scope>NUCLEOTIDE SEQUENCE [LARGE SCALE GENOMIC DNA]</scope>
    <source>
        <strain evidence="1 2">NBRC 111647</strain>
    </source>
</reference>
<dbReference type="AlphaFoldDB" id="A0A7X1FU12"/>
<comment type="caution">
    <text evidence="1">The sequence shown here is derived from an EMBL/GenBank/DDBJ whole genome shotgun (WGS) entry which is preliminary data.</text>
</comment>
<evidence type="ECO:0000313" key="2">
    <source>
        <dbReference type="Proteomes" id="UP000566813"/>
    </source>
</evidence>
<organism evidence="1 2">
    <name type="scientific">Novosphingobium flavum</name>
    <dbReference type="NCBI Taxonomy" id="1778672"/>
    <lineage>
        <taxon>Bacteria</taxon>
        <taxon>Pseudomonadati</taxon>
        <taxon>Pseudomonadota</taxon>
        <taxon>Alphaproteobacteria</taxon>
        <taxon>Sphingomonadales</taxon>
        <taxon>Sphingomonadaceae</taxon>
        <taxon>Novosphingobium</taxon>
    </lineage>
</organism>
<sequence length="361" mass="39894">MTGDWLLIDDSPEEAASFATGLSKDDALKIAPMGAQEAAVAINAGNFSPSGVLMDVDLSNEKGSQQSGPGMAQDIRVAQQKRAVPGFPIVRFSLRDKVLENIGHDSSSDDIFDLKIEKDGLSTPEAQSAAQAKLIGVRQLYDALIDEGAGLLQILGLAEDQWCQWGSTAFQSDFDFGDRVHLKAGPLVRMLIHPGLLIDEDMLAVRLGVDLHNSKGWKTLAGELEPYTYRGVSSECFPRWWARGIEDWWQEKVVADVPLAGFTIAQRMEHLTAIVTDLVPLQMPKGSLGDRPWRYCLLSKEAQQQLVPIDPARAVKVKPRSNMPPWLDPLYAALGVALQNREDPRLDKEDLKRLQIYLREA</sequence>
<name>A0A7X1FU12_9SPHN</name>
<proteinExistence type="predicted"/>